<dbReference type="Proteomes" id="UP000286147">
    <property type="component" value="Unassembled WGS sequence"/>
</dbReference>
<dbReference type="Pfam" id="PF03830">
    <property type="entry name" value="PTSIIB_sorb"/>
    <property type="match status" value="1"/>
</dbReference>
<comment type="caution">
    <text evidence="9">The sequence shown here is derived from an EMBL/GenBank/DDBJ whole genome shotgun (WGS) entry which is preliminary data.</text>
</comment>
<evidence type="ECO:0000259" key="8">
    <source>
        <dbReference type="PROSITE" id="PS51101"/>
    </source>
</evidence>
<evidence type="ECO:0000256" key="4">
    <source>
        <dbReference type="ARBA" id="ARBA00022597"/>
    </source>
</evidence>
<dbReference type="GO" id="GO:0009401">
    <property type="term" value="P:phosphoenolpyruvate-dependent sugar phosphotransferase system"/>
    <property type="evidence" value="ECO:0007669"/>
    <property type="project" value="UniProtKB-KW"/>
</dbReference>
<evidence type="ECO:0000256" key="3">
    <source>
        <dbReference type="ARBA" id="ARBA00022490"/>
    </source>
</evidence>
<evidence type="ECO:0000256" key="6">
    <source>
        <dbReference type="ARBA" id="ARBA00022683"/>
    </source>
</evidence>
<dbReference type="GO" id="GO:0008982">
    <property type="term" value="F:protein-N(PI)-phosphohistidine-sugar phosphotransferase activity"/>
    <property type="evidence" value="ECO:0007669"/>
    <property type="project" value="InterPro"/>
</dbReference>
<gene>
    <name evidence="10" type="ORF">DWY77_07675</name>
    <name evidence="9" type="ORF">DWZ11_07605</name>
</gene>
<dbReference type="InterPro" id="IPR036667">
    <property type="entry name" value="PTS_IIB_sorbose-sp_sf"/>
</dbReference>
<evidence type="ECO:0000313" key="12">
    <source>
        <dbReference type="Proteomes" id="UP000286147"/>
    </source>
</evidence>
<evidence type="ECO:0000313" key="9">
    <source>
        <dbReference type="EMBL" id="RGQ04673.1"/>
    </source>
</evidence>
<dbReference type="Gene3D" id="3.40.35.10">
    <property type="entry name" value="Phosphotransferase system, sorbose subfamily IIB component"/>
    <property type="match status" value="1"/>
</dbReference>
<evidence type="ECO:0000256" key="7">
    <source>
        <dbReference type="ARBA" id="ARBA00022777"/>
    </source>
</evidence>
<evidence type="ECO:0000313" key="10">
    <source>
        <dbReference type="EMBL" id="RGQ82337.1"/>
    </source>
</evidence>
<keyword evidence="4" id="KW-0762">Sugar transport</keyword>
<keyword evidence="2" id="KW-0813">Transport</keyword>
<evidence type="ECO:0000313" key="11">
    <source>
        <dbReference type="Proteomes" id="UP000284662"/>
    </source>
</evidence>
<keyword evidence="6" id="KW-0598">Phosphotransferase system</keyword>
<evidence type="ECO:0000256" key="5">
    <source>
        <dbReference type="ARBA" id="ARBA00022679"/>
    </source>
</evidence>
<comment type="subcellular location">
    <subcellularLocation>
        <location evidence="1">Cytoplasm</location>
    </subcellularLocation>
</comment>
<sequence length="160" mass="18042">MNITVFRIDERLIHGQIVTAWLQYADAKQIVVVDDNAAKNSLRQKLLRMATPKDIKLQVLTIADAIKILQDDTSSDNTLLLAGSPSTALQLANVLTIKNINIGNQNMKKGKSKILDNFWLFDEDISAFKQLEELGFICEFRTVPSDHSQNTFELIRKANL</sequence>
<dbReference type="EMBL" id="QRTP01000017">
    <property type="protein sequence ID" value="RGQ82337.1"/>
    <property type="molecule type" value="Genomic_DNA"/>
</dbReference>
<proteinExistence type="predicted"/>
<dbReference type="RefSeq" id="WP_091693350.1">
    <property type="nucleotide sequence ID" value="NZ_NAKQ01000002.1"/>
</dbReference>
<feature type="domain" description="PTS EIIB type-4" evidence="8">
    <location>
        <begin position="1"/>
        <end position="160"/>
    </location>
</feature>
<dbReference type="EMBL" id="QRST01000013">
    <property type="protein sequence ID" value="RGQ04673.1"/>
    <property type="molecule type" value="Genomic_DNA"/>
</dbReference>
<dbReference type="Proteomes" id="UP000284662">
    <property type="component" value="Unassembled WGS sequence"/>
</dbReference>
<dbReference type="PROSITE" id="PS51101">
    <property type="entry name" value="PTS_EIIB_TYPE_4"/>
    <property type="match status" value="1"/>
</dbReference>
<reference evidence="11 12" key="1">
    <citation type="submission" date="2018-08" db="EMBL/GenBank/DDBJ databases">
        <title>A genome reference for cultivated species of the human gut microbiota.</title>
        <authorList>
            <person name="Zou Y."/>
            <person name="Xue W."/>
            <person name="Luo G."/>
        </authorList>
    </citation>
    <scope>NUCLEOTIDE SEQUENCE [LARGE SCALE GENOMIC DNA]</scope>
    <source>
        <strain evidence="10 12">AF27-12</strain>
        <strain evidence="9 11">AF29-2</strain>
    </source>
</reference>
<protein>
    <submittedName>
        <fullName evidence="9">PTS mannose/fructose/sorbose transporter subunit IIB</fullName>
    </submittedName>
</protein>
<dbReference type="GO" id="GO:0016301">
    <property type="term" value="F:kinase activity"/>
    <property type="evidence" value="ECO:0007669"/>
    <property type="project" value="UniProtKB-KW"/>
</dbReference>
<evidence type="ECO:0000256" key="1">
    <source>
        <dbReference type="ARBA" id="ARBA00004496"/>
    </source>
</evidence>
<dbReference type="InterPro" id="IPR004720">
    <property type="entry name" value="PTS_IIB_sorbose-sp"/>
</dbReference>
<keyword evidence="5" id="KW-0808">Transferase</keyword>
<organism evidence="9 11">
    <name type="scientific">Megamonas rupellensis</name>
    <dbReference type="NCBI Taxonomy" id="491921"/>
    <lineage>
        <taxon>Bacteria</taxon>
        <taxon>Bacillati</taxon>
        <taxon>Bacillota</taxon>
        <taxon>Negativicutes</taxon>
        <taxon>Selenomonadales</taxon>
        <taxon>Selenomonadaceae</taxon>
        <taxon>Megamonas</taxon>
    </lineage>
</organism>
<keyword evidence="7" id="KW-0418">Kinase</keyword>
<evidence type="ECO:0000256" key="2">
    <source>
        <dbReference type="ARBA" id="ARBA00022448"/>
    </source>
</evidence>
<accession>A0A411ZPB8</accession>
<dbReference type="AlphaFoldDB" id="A0A411ZPB8"/>
<name>A0A411ZPB8_9FIRM</name>
<keyword evidence="3" id="KW-0963">Cytoplasm</keyword>
<dbReference type="GO" id="GO:0005737">
    <property type="term" value="C:cytoplasm"/>
    <property type="evidence" value="ECO:0007669"/>
    <property type="project" value="UniProtKB-SubCell"/>
</dbReference>
<dbReference type="SUPFAM" id="SSF52728">
    <property type="entry name" value="PTS IIb component"/>
    <property type="match status" value="1"/>
</dbReference>